<organism evidence="5 6">
    <name type="scientific">Gordonibacter urolithinfaciens</name>
    <dbReference type="NCBI Taxonomy" id="1335613"/>
    <lineage>
        <taxon>Bacteria</taxon>
        <taxon>Bacillati</taxon>
        <taxon>Actinomycetota</taxon>
        <taxon>Coriobacteriia</taxon>
        <taxon>Eggerthellales</taxon>
        <taxon>Eggerthellaceae</taxon>
        <taxon>Gordonibacter</taxon>
    </lineage>
</organism>
<evidence type="ECO:0000256" key="3">
    <source>
        <dbReference type="ARBA" id="ARBA00023270"/>
    </source>
</evidence>
<dbReference type="NCBIfam" id="TIGR00875">
    <property type="entry name" value="fsa_talC_mipB"/>
    <property type="match status" value="1"/>
</dbReference>
<evidence type="ECO:0000313" key="5">
    <source>
        <dbReference type="EMBL" id="ROT89943.1"/>
    </source>
</evidence>
<proteinExistence type="predicted"/>
<dbReference type="Gene3D" id="3.20.20.70">
    <property type="entry name" value="Aldolase class I"/>
    <property type="match status" value="1"/>
</dbReference>
<dbReference type="InterPro" id="IPR033919">
    <property type="entry name" value="TSA/FSA_arc/bac"/>
</dbReference>
<reference evidence="5" key="2">
    <citation type="journal article" date="2019" name="Int. J. Syst. Evol. Microbiol.">
        <title>Gordonibacter faecihominis is a later heterotypic synonym of Gordonibacter urolithinfaciens.</title>
        <authorList>
            <person name="Danylec N."/>
            <person name="Stoll D.A."/>
            <person name="Huch M."/>
        </authorList>
    </citation>
    <scope>NUCLEOTIDE SEQUENCE</scope>
    <source>
        <strain evidence="5">DSM 27213</strain>
    </source>
</reference>
<gene>
    <name evidence="5" type="primary">fsa</name>
    <name evidence="5" type="ORF">DMP12_07460</name>
    <name evidence="4" type="ORF">GO738_08840</name>
</gene>
<evidence type="ECO:0000313" key="7">
    <source>
        <dbReference type="Proteomes" id="UP000468327"/>
    </source>
</evidence>
<dbReference type="Pfam" id="PF00923">
    <property type="entry name" value="TAL_FSA"/>
    <property type="match status" value="1"/>
</dbReference>
<dbReference type="Proteomes" id="UP000285258">
    <property type="component" value="Unassembled WGS sequence"/>
</dbReference>
<dbReference type="CDD" id="cd00956">
    <property type="entry name" value="Transaldolase_FSA"/>
    <property type="match status" value="1"/>
</dbReference>
<accession>A0A1Y4G018</accession>
<dbReference type="Proteomes" id="UP000468327">
    <property type="component" value="Unassembled WGS sequence"/>
</dbReference>
<dbReference type="PANTHER" id="PTHR10683:SF40">
    <property type="entry name" value="FRUCTOSE-6-PHOSPHATE ALDOLASE 1-RELATED"/>
    <property type="match status" value="1"/>
</dbReference>
<dbReference type="InterPro" id="IPR013785">
    <property type="entry name" value="Aldolase_TIM"/>
</dbReference>
<dbReference type="InterPro" id="IPR001585">
    <property type="entry name" value="TAL/FSA"/>
</dbReference>
<comment type="caution">
    <text evidence="5">The sequence shown here is derived from an EMBL/GenBank/DDBJ whole genome shotgun (WGS) entry which is preliminary data.</text>
</comment>
<dbReference type="GO" id="GO:0005975">
    <property type="term" value="P:carbohydrate metabolic process"/>
    <property type="evidence" value="ECO:0007669"/>
    <property type="project" value="InterPro"/>
</dbReference>
<reference evidence="4 7" key="4">
    <citation type="submission" date="2019-11" db="EMBL/GenBank/DDBJ databases">
        <title>Whole genome shotgun sequencing (WGS) data from Adlercreutzia equolifaciens ResAG-91, Eggerthella lenta MRI-F36, MRI-F37, MRI-F40, ResAG-49, ResAG-88, ResAG-121, ResAG-145, and Gordonibacter sp. ResAG-5, ResAG-26, ResAG-43, ResAG-50, ResAG-59.</title>
        <authorList>
            <person name="Stoll D.A."/>
            <person name="Danylec N."/>
            <person name="Franz C.M.A.P."/>
            <person name="Huch M."/>
        </authorList>
    </citation>
    <scope>NUCLEOTIDE SEQUENCE [LARGE SCALE GENOMIC DNA]</scope>
    <source>
        <strain evidence="4 7">ResAG-59</strain>
    </source>
</reference>
<dbReference type="EMBL" id="WPOC01000012">
    <property type="protein sequence ID" value="MVN15445.1"/>
    <property type="molecule type" value="Genomic_DNA"/>
</dbReference>
<dbReference type="FunFam" id="3.20.20.70:FF:000018">
    <property type="entry name" value="Probable transaldolase"/>
    <property type="match status" value="1"/>
</dbReference>
<keyword evidence="2" id="KW-0963">Cytoplasm</keyword>
<dbReference type="GO" id="GO:0016832">
    <property type="term" value="F:aldehyde-lyase activity"/>
    <property type="evidence" value="ECO:0007669"/>
    <property type="project" value="InterPro"/>
</dbReference>
<name>A0A1Y4G018_9ACTN</name>
<evidence type="ECO:0000313" key="6">
    <source>
        <dbReference type="Proteomes" id="UP000285258"/>
    </source>
</evidence>
<dbReference type="GeneID" id="97354674"/>
<dbReference type="PANTHER" id="PTHR10683">
    <property type="entry name" value="TRANSALDOLASE"/>
    <property type="match status" value="1"/>
</dbReference>
<reference evidence="6" key="1">
    <citation type="submission" date="2018-05" db="EMBL/GenBank/DDBJ databases">
        <title>Genome Sequencing of selected type strains of the family Eggerthellaceae.</title>
        <authorList>
            <person name="Danylec N."/>
            <person name="Stoll D.A."/>
            <person name="Doetsch A."/>
            <person name="Huch M."/>
        </authorList>
    </citation>
    <scope>NUCLEOTIDE SEQUENCE [LARGE SCALE GENOMIC DNA]</scope>
    <source>
        <strain evidence="6">DSM 27213</strain>
    </source>
</reference>
<dbReference type="InterPro" id="IPR004731">
    <property type="entry name" value="Transaldolase_3B/F6P_aldolase"/>
</dbReference>
<evidence type="ECO:0000256" key="1">
    <source>
        <dbReference type="ARBA" id="ARBA00004496"/>
    </source>
</evidence>
<protein>
    <submittedName>
        <fullName evidence="5">Fructose-6-phosphate aldolase</fullName>
    </submittedName>
</protein>
<keyword evidence="3" id="KW-0704">Schiff base</keyword>
<reference evidence="5" key="3">
    <citation type="journal article" date="2019" name="Microbiol. Resour. Announc.">
        <title>Draft Genome Sequences of Type Strains of Gordonibacter faecihominis, Paraeggerthella hongkongensis, Parvibacter caecicola,Slackia equolifaciens, Slackia faecicanis, and Slackia isoflavoniconvertens.</title>
        <authorList>
            <person name="Danylec N."/>
            <person name="Stoll D.A."/>
            <person name="Dotsch A."/>
            <person name="Huch M."/>
        </authorList>
    </citation>
    <scope>NUCLEOTIDE SEQUENCE</scope>
    <source>
        <strain evidence="5">DSM 27213</strain>
    </source>
</reference>
<dbReference type="GO" id="GO:0005737">
    <property type="term" value="C:cytoplasm"/>
    <property type="evidence" value="ECO:0007669"/>
    <property type="project" value="UniProtKB-SubCell"/>
</dbReference>
<keyword evidence="7" id="KW-1185">Reference proteome</keyword>
<dbReference type="RefSeq" id="WP_087191030.1">
    <property type="nucleotide sequence ID" value="NZ_BAABZN010000001.1"/>
</dbReference>
<evidence type="ECO:0000256" key="2">
    <source>
        <dbReference type="ARBA" id="ARBA00022490"/>
    </source>
</evidence>
<dbReference type="EMBL" id="QIBW01000007">
    <property type="protein sequence ID" value="ROT89943.1"/>
    <property type="molecule type" value="Genomic_DNA"/>
</dbReference>
<comment type="subcellular location">
    <subcellularLocation>
        <location evidence="1">Cytoplasm</location>
    </subcellularLocation>
</comment>
<dbReference type="SUPFAM" id="SSF51569">
    <property type="entry name" value="Aldolase"/>
    <property type="match status" value="1"/>
</dbReference>
<evidence type="ECO:0000313" key="4">
    <source>
        <dbReference type="EMBL" id="MVN15445.1"/>
    </source>
</evidence>
<sequence length="220" mass="23611">MKFFLDTADLAEIEEAASWGVLAGVTTNPTLYARTGGKLADFHNHIKRICEIVDGPVSAESVAMTRDEMIRDGRELAALADNVVVKLPTMIEGLAATKQLAAEGIPVNMTLCFTVPQAIMAARAGARYISPFVGRFDDISENGLAQLEDVVAAVNNYDFGHDVEIIAASVRSANHVAQAALMGADIATVPFAALKKCVQHPLTDRGLEAFLKDWEKVQNA</sequence>
<dbReference type="AlphaFoldDB" id="A0A1Y4G018"/>